<dbReference type="Proteomes" id="UP001269819">
    <property type="component" value="Unassembled WGS sequence"/>
</dbReference>
<evidence type="ECO:0000256" key="1">
    <source>
        <dbReference type="SAM" id="SignalP"/>
    </source>
</evidence>
<sequence>MKLGVVLLGLLWSTCSVAGGYYHPMIDTYDPDSGFYYRGVASQQSSGFISSTGDGSTENIYIYDPETGKGTYLFPEQDDVKIVTFAIETSVDDGTVQFRGAHGLPIRNNVNVPDRSVNSRMLVVLRNTETSSETFYFAEKDGTGLVKARTITADADWHVDVKNSVIRVIEQAGMKLSVESFEW</sequence>
<evidence type="ECO:0000313" key="3">
    <source>
        <dbReference type="Proteomes" id="UP001269819"/>
    </source>
</evidence>
<comment type="caution">
    <text evidence="2">The sequence shown here is derived from an EMBL/GenBank/DDBJ whole genome shotgun (WGS) entry which is preliminary data.</text>
</comment>
<organism evidence="2 3">
    <name type="scientific">Marinobacter xestospongiae</name>
    <dbReference type="NCBI Taxonomy" id="994319"/>
    <lineage>
        <taxon>Bacteria</taxon>
        <taxon>Pseudomonadati</taxon>
        <taxon>Pseudomonadota</taxon>
        <taxon>Gammaproteobacteria</taxon>
        <taxon>Pseudomonadales</taxon>
        <taxon>Marinobacteraceae</taxon>
        <taxon>Marinobacter</taxon>
    </lineage>
</organism>
<feature type="signal peptide" evidence="1">
    <location>
        <begin position="1"/>
        <end position="18"/>
    </location>
</feature>
<protein>
    <submittedName>
        <fullName evidence="2">Uncharacterized protein</fullName>
    </submittedName>
</protein>
<feature type="chain" id="PRO_5047258838" evidence="1">
    <location>
        <begin position="19"/>
        <end position="183"/>
    </location>
</feature>
<keyword evidence="1" id="KW-0732">Signal</keyword>
<name>A0ABU3W1W2_9GAMM</name>
<gene>
    <name evidence="2" type="ORF">RYS15_17075</name>
</gene>
<proteinExistence type="predicted"/>
<reference evidence="2 3" key="1">
    <citation type="submission" date="2023-10" db="EMBL/GenBank/DDBJ databases">
        <title>Characteristics and mechanism of a salt-tolerant marine origin heterotrophic nitrifying- aerobic denitrifying bacteria Marinobacter xestospongiae HN1.</title>
        <authorList>
            <person name="Qi R."/>
        </authorList>
    </citation>
    <scope>NUCLEOTIDE SEQUENCE [LARGE SCALE GENOMIC DNA]</scope>
    <source>
        <strain evidence="2 3">HN1</strain>
    </source>
</reference>
<accession>A0ABU3W1W2</accession>
<dbReference type="EMBL" id="JAWIIJ010000013">
    <property type="protein sequence ID" value="MDV2080401.1"/>
    <property type="molecule type" value="Genomic_DNA"/>
</dbReference>
<evidence type="ECO:0000313" key="2">
    <source>
        <dbReference type="EMBL" id="MDV2080401.1"/>
    </source>
</evidence>
<keyword evidence="3" id="KW-1185">Reference proteome</keyword>
<dbReference type="RefSeq" id="WP_316974816.1">
    <property type="nucleotide sequence ID" value="NZ_JAWIIJ010000013.1"/>
</dbReference>